<protein>
    <submittedName>
        <fullName evidence="2">SJCHGC06546 protein</fullName>
    </submittedName>
</protein>
<dbReference type="EMBL" id="AY812130">
    <property type="protein sequence ID" value="AAX28019.2"/>
    <property type="molecule type" value="mRNA"/>
</dbReference>
<feature type="compositionally biased region" description="Low complexity" evidence="1">
    <location>
        <begin position="14"/>
        <end position="55"/>
    </location>
</feature>
<name>Q5BX56_SCHJA</name>
<feature type="non-terminal residue" evidence="2">
    <location>
        <position position="1"/>
    </location>
</feature>
<proteinExistence type="evidence at transcript level"/>
<evidence type="ECO:0000313" key="2">
    <source>
        <dbReference type="EMBL" id="AAX28019.2"/>
    </source>
</evidence>
<feature type="region of interest" description="Disordered" evidence="1">
    <location>
        <begin position="1"/>
        <end position="70"/>
    </location>
</feature>
<feature type="compositionally biased region" description="Polar residues" evidence="1">
    <location>
        <begin position="1"/>
        <end position="13"/>
    </location>
</feature>
<evidence type="ECO:0000256" key="1">
    <source>
        <dbReference type="SAM" id="MobiDB-lite"/>
    </source>
</evidence>
<accession>Q5BX56</accession>
<reference evidence="2" key="1">
    <citation type="journal article" date="2006" name="PLoS Pathog.">
        <title>New perspectives on host-parasite interplay by comparative transcriptomic and proteomic analyses of Schistosoma japonicum.</title>
        <authorList>
            <person name="Liu F."/>
            <person name="Lu J."/>
            <person name="Hu W."/>
            <person name="Wang S.Y."/>
            <person name="Cui S.J."/>
            <person name="Chi M."/>
            <person name="Yan Q."/>
            <person name="Wang X.R."/>
            <person name="Song H.D."/>
            <person name="Xu X.N."/>
            <person name="Wang J.J."/>
            <person name="Zhang X.L."/>
            <person name="Zhang X."/>
            <person name="Wang Z.Q."/>
            <person name="Xue C.L."/>
            <person name="Brindley P.J."/>
            <person name="McManus D.P."/>
            <person name="Yang P.Y."/>
            <person name="Feng Z."/>
            <person name="Chen Z."/>
            <person name="Han Z.G."/>
        </authorList>
    </citation>
    <scope>NUCLEOTIDE SEQUENCE</scope>
</reference>
<dbReference type="AlphaFoldDB" id="Q5BX56"/>
<sequence>ASHSNSTDPPNTHTPSDSTSSNASPSASAPTRHNLSPITPTTTPESPTTPDSPTTPESPPTSPSNTLSPTTSPYSASISFTLVICCMIFKHYALITQTLFQCRYCRFAHYNIGKKQIHRSSTESFKNASSNTVINDDCTNEEIQCLKKNSVYRFVPSKPIWKRFDVGLQDEESETKDFLSVEQGIFYIGRNSLPKRTQLDLDTVKLLEQVSLIDFKEENMKILEEAIRYADSLLTKEAFHGTTNNHCWSPDSIEPMISLCDEINPDLVNCFVDGYDTRSLNDCSLASDIMRYVPDTWEGYIVAPLGNVPAEQK</sequence>
<organism evidence="2">
    <name type="scientific">Schistosoma japonicum</name>
    <name type="common">Blood fluke</name>
    <dbReference type="NCBI Taxonomy" id="6182"/>
    <lineage>
        <taxon>Eukaryota</taxon>
        <taxon>Metazoa</taxon>
        <taxon>Spiralia</taxon>
        <taxon>Lophotrochozoa</taxon>
        <taxon>Platyhelminthes</taxon>
        <taxon>Trematoda</taxon>
        <taxon>Digenea</taxon>
        <taxon>Strigeidida</taxon>
        <taxon>Schistosomatoidea</taxon>
        <taxon>Schistosomatidae</taxon>
        <taxon>Schistosoma</taxon>
    </lineage>
</organism>